<evidence type="ECO:0000313" key="4">
    <source>
        <dbReference type="EMBL" id="MBT9145211.1"/>
    </source>
</evidence>
<dbReference type="PANTHER" id="PTHR22789">
    <property type="entry name" value="FUCULOSE PHOSPHATE ALDOLASE"/>
    <property type="match status" value="1"/>
</dbReference>
<dbReference type="PANTHER" id="PTHR22789:SF0">
    <property type="entry name" value="3-OXO-TETRONATE 4-PHOSPHATE DECARBOXYLASE-RELATED"/>
    <property type="match status" value="1"/>
</dbReference>
<dbReference type="GO" id="GO:0046570">
    <property type="term" value="F:methylthioribulose 1-phosphate dehydratase activity"/>
    <property type="evidence" value="ECO:0007669"/>
    <property type="project" value="UniProtKB-EC"/>
</dbReference>
<dbReference type="SUPFAM" id="SSF53639">
    <property type="entry name" value="AraD/HMP-PK domain-like"/>
    <property type="match status" value="1"/>
</dbReference>
<reference evidence="4 5" key="1">
    <citation type="journal article" date="2021" name="bioRxiv">
        <title>Unique metabolic strategies in Hadean analogues reveal hints for primordial physiology.</title>
        <authorList>
            <person name="Nobu M.K."/>
            <person name="Nakai R."/>
            <person name="Tamazawa S."/>
            <person name="Mori H."/>
            <person name="Toyoda A."/>
            <person name="Ijiri A."/>
            <person name="Suzuki S."/>
            <person name="Kurokawa K."/>
            <person name="Kamagata Y."/>
            <person name="Tamaki H."/>
        </authorList>
    </citation>
    <scope>NUCLEOTIDE SEQUENCE [LARGE SCALE GENOMIC DNA]</scope>
    <source>
        <strain evidence="4">BS525</strain>
    </source>
</reference>
<proteinExistence type="predicted"/>
<organism evidence="4 5">
    <name type="scientific">Psychracetigena formicireducens</name>
    <dbReference type="NCBI Taxonomy" id="2986056"/>
    <lineage>
        <taxon>Bacteria</taxon>
        <taxon>Bacillati</taxon>
        <taxon>Candidatus Lithacetigenota</taxon>
        <taxon>Candidatus Psychracetigena</taxon>
    </lineage>
</organism>
<evidence type="ECO:0000256" key="1">
    <source>
        <dbReference type="ARBA" id="ARBA00022723"/>
    </source>
</evidence>
<dbReference type="InterPro" id="IPR036409">
    <property type="entry name" value="Aldolase_II/adducin_N_sf"/>
</dbReference>
<feature type="domain" description="Class II aldolase/adducin N-terminal" evidence="3">
    <location>
        <begin position="7"/>
        <end position="179"/>
    </location>
</feature>
<dbReference type="EMBL" id="QLTW01000061">
    <property type="protein sequence ID" value="MBT9145211.1"/>
    <property type="molecule type" value="Genomic_DNA"/>
</dbReference>
<dbReference type="InterPro" id="IPR050197">
    <property type="entry name" value="Aldolase_class_II_sugar_metab"/>
</dbReference>
<dbReference type="SMART" id="SM01007">
    <property type="entry name" value="Aldolase_II"/>
    <property type="match status" value="1"/>
</dbReference>
<evidence type="ECO:0000313" key="5">
    <source>
        <dbReference type="Proteomes" id="UP000811545"/>
    </source>
</evidence>
<sequence length="189" mass="21036">MKLLIGEQIIKTCELMHRMGYVLGGTGNISFCEGGHIYITPTKRDKATLNTRDIAALTMDGSIIWGEPSSEYHAHVGIYNLNPRAKAVIHAHPPITTAMSRVEQFPEMGPSDKAHFLEQPIFIGYYEPGSAVLAQAVGEASLISKIIIMKNHGIITWGTDLEEALLSIEAVEHFLQVYMYERLIKLGKW</sequence>
<dbReference type="GO" id="GO:0016832">
    <property type="term" value="F:aldehyde-lyase activity"/>
    <property type="evidence" value="ECO:0007669"/>
    <property type="project" value="TreeGrafter"/>
</dbReference>
<dbReference type="AlphaFoldDB" id="A0A9E2F4L5"/>
<dbReference type="EC" id="4.2.1.109" evidence="4"/>
<dbReference type="Proteomes" id="UP000811545">
    <property type="component" value="Unassembled WGS sequence"/>
</dbReference>
<dbReference type="InterPro" id="IPR001303">
    <property type="entry name" value="Aldolase_II/adducin_N"/>
</dbReference>
<dbReference type="GO" id="GO:0005829">
    <property type="term" value="C:cytosol"/>
    <property type="evidence" value="ECO:0007669"/>
    <property type="project" value="TreeGrafter"/>
</dbReference>
<accession>A0A9E2F4L5</accession>
<comment type="caution">
    <text evidence="4">The sequence shown here is derived from an EMBL/GenBank/DDBJ whole genome shotgun (WGS) entry which is preliminary data.</text>
</comment>
<dbReference type="Gene3D" id="3.40.225.10">
    <property type="entry name" value="Class II aldolase/adducin N-terminal domain"/>
    <property type="match status" value="1"/>
</dbReference>
<keyword evidence="2 4" id="KW-0456">Lyase</keyword>
<evidence type="ECO:0000256" key="2">
    <source>
        <dbReference type="ARBA" id="ARBA00023239"/>
    </source>
</evidence>
<gene>
    <name evidence="4" type="primary">mtnB</name>
    <name evidence="4" type="ORF">DDT42_01081</name>
</gene>
<evidence type="ECO:0000259" key="3">
    <source>
        <dbReference type="SMART" id="SM01007"/>
    </source>
</evidence>
<dbReference type="GO" id="GO:0046872">
    <property type="term" value="F:metal ion binding"/>
    <property type="evidence" value="ECO:0007669"/>
    <property type="project" value="UniProtKB-KW"/>
</dbReference>
<dbReference type="Pfam" id="PF00596">
    <property type="entry name" value="Aldolase_II"/>
    <property type="match status" value="1"/>
</dbReference>
<dbReference type="GO" id="GO:0019323">
    <property type="term" value="P:pentose catabolic process"/>
    <property type="evidence" value="ECO:0007669"/>
    <property type="project" value="TreeGrafter"/>
</dbReference>
<protein>
    <submittedName>
        <fullName evidence="4">Methylthioribulose-1-phosphate dehydratase</fullName>
        <ecNumber evidence="4">4.2.1.109</ecNumber>
    </submittedName>
</protein>
<keyword evidence="1" id="KW-0479">Metal-binding</keyword>
<name>A0A9E2F4L5_PSYF1</name>